<dbReference type="InterPro" id="IPR052664">
    <property type="entry name" value="BTB-MATH_domain_protein"/>
</dbReference>
<evidence type="ECO:0000256" key="2">
    <source>
        <dbReference type="SAM" id="MobiDB-lite"/>
    </source>
</evidence>
<evidence type="ECO:0000259" key="3">
    <source>
        <dbReference type="PROSITE" id="PS50097"/>
    </source>
</evidence>
<accession>A0A2G5TH18</accession>
<keyword evidence="5" id="KW-1185">Reference proteome</keyword>
<dbReference type="AlphaFoldDB" id="A0A2G5TH18"/>
<proteinExistence type="predicted"/>
<dbReference type="SUPFAM" id="SSF49599">
    <property type="entry name" value="TRAF domain-like"/>
    <property type="match status" value="2"/>
</dbReference>
<dbReference type="Gene3D" id="3.30.710.10">
    <property type="entry name" value="Potassium Channel Kv1.1, Chain A"/>
    <property type="match status" value="2"/>
</dbReference>
<dbReference type="SUPFAM" id="SSF54695">
    <property type="entry name" value="POZ domain"/>
    <property type="match status" value="2"/>
</dbReference>
<evidence type="ECO:0000313" key="5">
    <source>
        <dbReference type="Proteomes" id="UP000230233"/>
    </source>
</evidence>
<feature type="coiled-coil region" evidence="1">
    <location>
        <begin position="42"/>
        <end position="72"/>
    </location>
</feature>
<dbReference type="PANTHER" id="PTHR22743">
    <property type="entry name" value="MEPRIN/TRAF-LIKE MATH FAMILY-C.ELEGANS"/>
    <property type="match status" value="1"/>
</dbReference>
<dbReference type="OrthoDB" id="624345at2759"/>
<dbReference type="STRING" id="1611254.A0A2G5TH18"/>
<sequence length="735" mass="85786">MVNTRKGKKKPENEQKTDSLSDIDGIFEKLKVLVAAETEKIQNSQKQKFDKVQEKLQEIEKSMAKISKLDDDEKKVLLNVRFVKEKLAKSKCVLKSVATLKEGDYICSQEEEHFNLKWYMGIRRHESHITLFVFCDPIVPVKDEWSIDTKLEFRMMGRNNKSVIKTMECCFKKRNGFGSRGFMGFDDIEEEYMIDDKLNAEVKIEVLKMTAFEEKRIRKFDELQKDVSDVILLMQDTKFYVSKMYLAAQSSYFKTLFFGNFSESGKSEILLTGIEPEDFQLYLEVLYGENAIDDFTVKRILSVADFYYTPVVLRRSSNLSTEPSSEMVNTRKGNKKPESEPEADSQSENDEIFDKLKVLVAAETEKIKNSQTQRFDKIQEKLQEMEKSMAKISKLDDDEKKFLLNKQINKKRKSAKKFVMEYSDLIQNRLPEYDAYVTDDCLEDEESGYCELDDDLEHFNLKWYIGIERDEGHLEFRVFCIPIASVAEKWSLETNLELKIIGKDNKIVIRTEKGIFKHDEEYGIAGFLQYENVKEYLIDGSLLFELEVEILKMTGFKEKLRLFDESQKEVSDVILVVQDVKFYVSKMYLAAQSTFFKNLFFGHPSESNKSEIPLSGIEPEDFQNYLEVLYGEFAIDDFAVEGILHVADMYSTPMVLERCENFLMSCGFNLKEKLQISKQYRFEKLMNQCLSNVDKFRDVVDDLPDDLSDLDPSFALIILQKCVSSEKTKRRFRFL</sequence>
<keyword evidence="1" id="KW-0175">Coiled coil</keyword>
<gene>
    <name evidence="4" type="primary">Cnig_chr_V.g18951</name>
    <name evidence="4" type="ORF">B9Z55_018951</name>
</gene>
<dbReference type="Pfam" id="PF00917">
    <property type="entry name" value="MATH"/>
    <property type="match status" value="2"/>
</dbReference>
<dbReference type="SMART" id="SM00061">
    <property type="entry name" value="MATH"/>
    <property type="match status" value="2"/>
</dbReference>
<dbReference type="CDD" id="cd00121">
    <property type="entry name" value="MATH"/>
    <property type="match status" value="2"/>
</dbReference>
<dbReference type="EMBL" id="PDUG01000005">
    <property type="protein sequence ID" value="PIC26351.1"/>
    <property type="molecule type" value="Genomic_DNA"/>
</dbReference>
<feature type="compositionally biased region" description="Basic and acidic residues" evidence="2">
    <location>
        <begin position="10"/>
        <end position="19"/>
    </location>
</feature>
<organism evidence="4 5">
    <name type="scientific">Caenorhabditis nigoni</name>
    <dbReference type="NCBI Taxonomy" id="1611254"/>
    <lineage>
        <taxon>Eukaryota</taxon>
        <taxon>Metazoa</taxon>
        <taxon>Ecdysozoa</taxon>
        <taxon>Nematoda</taxon>
        <taxon>Chromadorea</taxon>
        <taxon>Rhabditida</taxon>
        <taxon>Rhabditina</taxon>
        <taxon>Rhabditomorpha</taxon>
        <taxon>Rhabditoidea</taxon>
        <taxon>Rhabditidae</taxon>
        <taxon>Peloderinae</taxon>
        <taxon>Caenorhabditis</taxon>
    </lineage>
</organism>
<dbReference type="PROSITE" id="PS50097">
    <property type="entry name" value="BTB"/>
    <property type="match status" value="2"/>
</dbReference>
<comment type="caution">
    <text evidence="4">The sequence shown here is derived from an EMBL/GenBank/DDBJ whole genome shotgun (WGS) entry which is preliminary data.</text>
</comment>
<reference evidence="5" key="1">
    <citation type="submission" date="2017-10" db="EMBL/GenBank/DDBJ databases">
        <title>Rapid genome shrinkage in a self-fertile nematode reveals novel sperm competition proteins.</title>
        <authorList>
            <person name="Yin D."/>
            <person name="Schwarz E.M."/>
            <person name="Thomas C.G."/>
            <person name="Felde R.L."/>
            <person name="Korf I.F."/>
            <person name="Cutter A.D."/>
            <person name="Schartner C.M."/>
            <person name="Ralston E.J."/>
            <person name="Meyer B.J."/>
            <person name="Haag E.S."/>
        </authorList>
    </citation>
    <scope>NUCLEOTIDE SEQUENCE [LARGE SCALE GENOMIC DNA]</scope>
    <source>
        <strain evidence="5">JU1422</strain>
    </source>
</reference>
<dbReference type="CDD" id="cd18186">
    <property type="entry name" value="BTB_POZ_ZBTB_KLHL-like"/>
    <property type="match status" value="2"/>
</dbReference>
<protein>
    <recommendedName>
        <fullName evidence="3">BTB domain-containing protein</fullName>
    </recommendedName>
</protein>
<dbReference type="Gene3D" id="2.60.210.10">
    <property type="entry name" value="Apoptosis, Tumor Necrosis Factor Receptor Associated Protein 2, Chain A"/>
    <property type="match status" value="1"/>
</dbReference>
<evidence type="ECO:0000256" key="1">
    <source>
        <dbReference type="SAM" id="Coils"/>
    </source>
</evidence>
<feature type="domain" description="BTB" evidence="3">
    <location>
        <begin position="571"/>
        <end position="630"/>
    </location>
</feature>
<dbReference type="PANTHER" id="PTHR22743:SF165">
    <property type="entry name" value="BTB AND MATH DOMAIN CONTAINING-RELATED"/>
    <property type="match status" value="1"/>
</dbReference>
<dbReference type="InterPro" id="IPR011333">
    <property type="entry name" value="SKP1/BTB/POZ_sf"/>
</dbReference>
<feature type="coiled-coil region" evidence="1">
    <location>
        <begin position="368"/>
        <end position="398"/>
    </location>
</feature>
<evidence type="ECO:0000313" key="4">
    <source>
        <dbReference type="EMBL" id="PIC26351.1"/>
    </source>
</evidence>
<feature type="domain" description="BTB" evidence="3">
    <location>
        <begin position="228"/>
        <end position="287"/>
    </location>
</feature>
<feature type="region of interest" description="Disordered" evidence="2">
    <location>
        <begin position="319"/>
        <end position="348"/>
    </location>
</feature>
<name>A0A2G5TH18_9PELO</name>
<dbReference type="InterPro" id="IPR000210">
    <property type="entry name" value="BTB/POZ_dom"/>
</dbReference>
<dbReference type="SMART" id="SM00225">
    <property type="entry name" value="BTB"/>
    <property type="match status" value="2"/>
</dbReference>
<dbReference type="Proteomes" id="UP000230233">
    <property type="component" value="Chromosome V"/>
</dbReference>
<dbReference type="InterPro" id="IPR008974">
    <property type="entry name" value="TRAF-like"/>
</dbReference>
<dbReference type="InterPro" id="IPR002083">
    <property type="entry name" value="MATH/TRAF_dom"/>
</dbReference>
<feature type="compositionally biased region" description="Polar residues" evidence="2">
    <location>
        <begin position="319"/>
        <end position="328"/>
    </location>
</feature>
<dbReference type="Pfam" id="PF00651">
    <property type="entry name" value="BTB"/>
    <property type="match status" value="2"/>
</dbReference>
<feature type="region of interest" description="Disordered" evidence="2">
    <location>
        <begin position="1"/>
        <end position="20"/>
    </location>
</feature>